<dbReference type="InterPro" id="IPR000305">
    <property type="entry name" value="GIY-YIG_endonuc"/>
</dbReference>
<dbReference type="Gene3D" id="3.40.1440.10">
    <property type="entry name" value="GIY-YIG endonuclease"/>
    <property type="match status" value="1"/>
</dbReference>
<feature type="domain" description="GIY-YIG" evidence="1">
    <location>
        <begin position="56"/>
        <end position="145"/>
    </location>
</feature>
<evidence type="ECO:0000259" key="1">
    <source>
        <dbReference type="PROSITE" id="PS50164"/>
    </source>
</evidence>
<gene>
    <name evidence="2" type="ORF">SCHIN_v1c11530</name>
</gene>
<keyword evidence="3" id="KW-1185">Reference proteome</keyword>
<evidence type="ECO:0000313" key="2">
    <source>
        <dbReference type="EMBL" id="QEH62346.1"/>
    </source>
</evidence>
<sequence length="197" mass="24069">MNKDFEKQYKYIWKTKTSRDVKYKQTSSEYCTKFVTELEKTRQVYNVDTIKDLPEKISGVYLIYSFKKDKTLKFSYIGESINILQRWKTHIYNFKKENKESSKFRKKEKKLENLRFLVLSEIEDQNLRLKKETYYIYALRSKFTNTNTKLANRKMRCENGHGVKRTFLTYHKDKPYFEMYIYGTCRNKICDNKFLIN</sequence>
<dbReference type="Proteomes" id="UP000323144">
    <property type="component" value="Chromosome"/>
</dbReference>
<dbReference type="AlphaFoldDB" id="A0A5B9Y6K2"/>
<dbReference type="RefSeq" id="WP_166508705.1">
    <property type="nucleotide sequence ID" value="NZ_CP043026.1"/>
</dbReference>
<dbReference type="Pfam" id="PF01541">
    <property type="entry name" value="GIY-YIG"/>
    <property type="match status" value="1"/>
</dbReference>
<accession>A0A5B9Y6K2</accession>
<dbReference type="SUPFAM" id="SSF82771">
    <property type="entry name" value="GIY-YIG endonuclease"/>
    <property type="match status" value="1"/>
</dbReference>
<reference evidence="2 3" key="1">
    <citation type="submission" date="2019-08" db="EMBL/GenBank/DDBJ databases">
        <title>Complete genome sequence of Spiroplasma chinense CCH (DSM 19755).</title>
        <authorList>
            <person name="Shen H.-Y."/>
            <person name="Lin Y.-C."/>
            <person name="Chou L."/>
            <person name="Kuo C.-H."/>
        </authorList>
    </citation>
    <scope>NUCLEOTIDE SEQUENCE [LARGE SCALE GENOMIC DNA]</scope>
    <source>
        <strain evidence="2 3">CCH</strain>
    </source>
</reference>
<dbReference type="InterPro" id="IPR035901">
    <property type="entry name" value="GIY-YIG_endonuc_sf"/>
</dbReference>
<proteinExistence type="predicted"/>
<dbReference type="EMBL" id="CP043026">
    <property type="protein sequence ID" value="QEH62346.1"/>
    <property type="molecule type" value="Genomic_DNA"/>
</dbReference>
<evidence type="ECO:0000313" key="3">
    <source>
        <dbReference type="Proteomes" id="UP000323144"/>
    </source>
</evidence>
<dbReference type="KEGG" id="schi:SCHIN_v1c11530"/>
<protein>
    <recommendedName>
        <fullName evidence="1">GIY-YIG domain-containing protein</fullName>
    </recommendedName>
</protein>
<organism evidence="2 3">
    <name type="scientific">Spiroplasma chinense</name>
    <dbReference type="NCBI Taxonomy" id="216932"/>
    <lineage>
        <taxon>Bacteria</taxon>
        <taxon>Bacillati</taxon>
        <taxon>Mycoplasmatota</taxon>
        <taxon>Mollicutes</taxon>
        <taxon>Entomoplasmatales</taxon>
        <taxon>Spiroplasmataceae</taxon>
        <taxon>Spiroplasma</taxon>
    </lineage>
</organism>
<dbReference type="PROSITE" id="PS50164">
    <property type="entry name" value="GIY_YIG"/>
    <property type="match status" value="1"/>
</dbReference>
<name>A0A5B9Y6K2_9MOLU</name>